<dbReference type="InterPro" id="IPR011059">
    <property type="entry name" value="Metal-dep_hydrolase_composite"/>
</dbReference>
<dbReference type="Proteomes" id="UP001597114">
    <property type="component" value="Unassembled WGS sequence"/>
</dbReference>
<keyword evidence="4" id="KW-1185">Reference proteome</keyword>
<sequence>MSALLIRPATLLTMNHARDVIADGAVLVKDRRIAYVGPAVGVPVDHNAEVIDAGGKLVMPGLVNCHTHLCMTLGRTIGVEQRLLDWLEIGMALMRATDQGALYLAELLGCLENLRNGNTTLVENFFFPRRPNEVPEETAFRAMRDSGVRAILARAHQSRNQAADFVESIDEQDRAVADLAARWHGAEDGRLRLSLGPLLPWVVDVEEMRRSRALADRLELGMHMHVAESPAFNRMIARHHPQPWRNVELLHRAGCLGPATQAAAVSDISDTEIELLAESRTPVVFDPQTRLFWGTGFPSIKPFLDAGLTCGLGTNGPAANCGQDLFESMKYACATAKTATDDPTALGRSRVLAMATIEGARAIGLDHEIGSLEVGKRADLITIDLSQPHLTPAADLEAALVYSARGSDVRDVVVDGRLILRDRRFQQIDEAALLRDVATAAVRSMRAADLDPVHIAAQANI</sequence>
<reference evidence="4" key="1">
    <citation type="journal article" date="2019" name="Int. J. Syst. Evol. Microbiol.">
        <title>The Global Catalogue of Microorganisms (GCM) 10K type strain sequencing project: providing services to taxonomists for standard genome sequencing and annotation.</title>
        <authorList>
            <consortium name="The Broad Institute Genomics Platform"/>
            <consortium name="The Broad Institute Genome Sequencing Center for Infectious Disease"/>
            <person name="Wu L."/>
            <person name="Ma J."/>
        </authorList>
    </citation>
    <scope>NUCLEOTIDE SEQUENCE [LARGE SCALE GENOMIC DNA]</scope>
    <source>
        <strain evidence="4">CCM 7043</strain>
    </source>
</reference>
<protein>
    <submittedName>
        <fullName evidence="3">Amidohydrolase family protein</fullName>
    </submittedName>
</protein>
<feature type="domain" description="Amidohydrolase-related" evidence="2">
    <location>
        <begin position="57"/>
        <end position="418"/>
    </location>
</feature>
<dbReference type="Pfam" id="PF01979">
    <property type="entry name" value="Amidohydro_1"/>
    <property type="match status" value="1"/>
</dbReference>
<dbReference type="RefSeq" id="WP_344720931.1">
    <property type="nucleotide sequence ID" value="NZ_BAAAUS010000007.1"/>
</dbReference>
<evidence type="ECO:0000259" key="2">
    <source>
        <dbReference type="Pfam" id="PF01979"/>
    </source>
</evidence>
<comment type="caution">
    <text evidence="3">The sequence shown here is derived from an EMBL/GenBank/DDBJ whole genome shotgun (WGS) entry which is preliminary data.</text>
</comment>
<evidence type="ECO:0000313" key="4">
    <source>
        <dbReference type="Proteomes" id="UP001597114"/>
    </source>
</evidence>
<dbReference type="InterPro" id="IPR050287">
    <property type="entry name" value="MTA/SAH_deaminase"/>
</dbReference>
<dbReference type="Gene3D" id="3.20.20.140">
    <property type="entry name" value="Metal-dependent hydrolases"/>
    <property type="match status" value="1"/>
</dbReference>
<dbReference type="PANTHER" id="PTHR43794:SF11">
    <property type="entry name" value="AMIDOHYDROLASE-RELATED DOMAIN-CONTAINING PROTEIN"/>
    <property type="match status" value="1"/>
</dbReference>
<dbReference type="SUPFAM" id="SSF51556">
    <property type="entry name" value="Metallo-dependent hydrolases"/>
    <property type="match status" value="1"/>
</dbReference>
<gene>
    <name evidence="3" type="ORF">ACFSJD_08065</name>
</gene>
<dbReference type="PANTHER" id="PTHR43794">
    <property type="entry name" value="AMINOHYDROLASE SSNA-RELATED"/>
    <property type="match status" value="1"/>
</dbReference>
<dbReference type="SUPFAM" id="SSF51338">
    <property type="entry name" value="Composite domain of metallo-dependent hydrolases"/>
    <property type="match status" value="1"/>
</dbReference>
<dbReference type="InterPro" id="IPR006680">
    <property type="entry name" value="Amidohydro-rel"/>
</dbReference>
<evidence type="ECO:0000313" key="3">
    <source>
        <dbReference type="EMBL" id="MFD1517437.1"/>
    </source>
</evidence>
<organism evidence="3 4">
    <name type="scientific">Pseudonocardia yunnanensis</name>
    <dbReference type="NCBI Taxonomy" id="58107"/>
    <lineage>
        <taxon>Bacteria</taxon>
        <taxon>Bacillati</taxon>
        <taxon>Actinomycetota</taxon>
        <taxon>Actinomycetes</taxon>
        <taxon>Pseudonocardiales</taxon>
        <taxon>Pseudonocardiaceae</taxon>
        <taxon>Pseudonocardia</taxon>
    </lineage>
</organism>
<dbReference type="EMBL" id="JBHUCO010000009">
    <property type="protein sequence ID" value="MFD1517437.1"/>
    <property type="molecule type" value="Genomic_DNA"/>
</dbReference>
<dbReference type="InterPro" id="IPR032466">
    <property type="entry name" value="Metal_Hydrolase"/>
</dbReference>
<accession>A0ABW4EQZ1</accession>
<name>A0ABW4EQZ1_9PSEU</name>
<proteinExistence type="predicted"/>
<keyword evidence="1" id="KW-0378">Hydrolase</keyword>
<dbReference type="Gene3D" id="2.30.40.10">
    <property type="entry name" value="Urease, subunit C, domain 1"/>
    <property type="match status" value="1"/>
</dbReference>
<evidence type="ECO:0000256" key="1">
    <source>
        <dbReference type="ARBA" id="ARBA00022801"/>
    </source>
</evidence>